<dbReference type="RefSeq" id="WP_038351855.1">
    <property type="nucleotide sequence ID" value="NZ_CP019962.1"/>
</dbReference>
<dbReference type="GO" id="GO:0006935">
    <property type="term" value="P:chemotaxis"/>
    <property type="evidence" value="ECO:0007669"/>
    <property type="project" value="InterPro"/>
</dbReference>
<gene>
    <name evidence="2" type="ORF">B2M23_04920</name>
</gene>
<dbReference type="Proteomes" id="UP000192391">
    <property type="component" value="Chromosome"/>
</dbReference>
<dbReference type="Gene3D" id="2.30.30.40">
    <property type="entry name" value="SH3 Domains"/>
    <property type="match status" value="1"/>
</dbReference>
<evidence type="ECO:0000313" key="2">
    <source>
        <dbReference type="EMBL" id="ARD64922.1"/>
    </source>
</evidence>
<reference evidence="3" key="1">
    <citation type="journal article" date="2017" name="Sci. Rep.">
        <title>Determination of the Genome and Primary Transcriptome of Syngas Fermenting Eubacterium limosum ATCC 8486.</title>
        <authorList>
            <person name="Song Y."/>
            <person name="Shin J."/>
            <person name="Jeong Y."/>
            <person name="Jin S."/>
            <person name="Lee J.K."/>
            <person name="Kim D.R."/>
            <person name="Kim S.C."/>
            <person name="Cho S."/>
            <person name="Cho B.K."/>
        </authorList>
    </citation>
    <scope>NUCLEOTIDE SEQUENCE [LARGE SCALE GENOMIC DNA]</scope>
    <source>
        <strain evidence="3">ATCC 8486</strain>
    </source>
</reference>
<sequence>MERAYVLFMTGGLYFLVPLEQVVSVESLATARKMEIPVYDLGQACHLSEKPVEIPYILVLSPDGEKMGVAVEQVEEVRKICDTELYKLEAPAMGKYNHYLDSVAALEGLNPPLAYLLDTRCLLEKLAGGSEAILE</sequence>
<proteinExistence type="predicted"/>
<dbReference type="Gene3D" id="2.40.50.180">
    <property type="entry name" value="CheA-289, Domain 4"/>
    <property type="match status" value="1"/>
</dbReference>
<dbReference type="EMBL" id="CP019962">
    <property type="protein sequence ID" value="ARD64922.1"/>
    <property type="molecule type" value="Genomic_DNA"/>
</dbReference>
<dbReference type="AlphaFoldDB" id="A0AAC9QSM6"/>
<dbReference type="InterPro" id="IPR036061">
    <property type="entry name" value="CheW-like_dom_sf"/>
</dbReference>
<organism evidence="2 3">
    <name type="scientific">Eubacterium limosum</name>
    <dbReference type="NCBI Taxonomy" id="1736"/>
    <lineage>
        <taxon>Bacteria</taxon>
        <taxon>Bacillati</taxon>
        <taxon>Bacillota</taxon>
        <taxon>Clostridia</taxon>
        <taxon>Eubacteriales</taxon>
        <taxon>Eubacteriaceae</taxon>
        <taxon>Eubacterium</taxon>
    </lineage>
</organism>
<evidence type="ECO:0000313" key="3">
    <source>
        <dbReference type="Proteomes" id="UP000192391"/>
    </source>
</evidence>
<protein>
    <recommendedName>
        <fullName evidence="1">CheW-like domain-containing protein</fullName>
    </recommendedName>
</protein>
<dbReference type="KEGG" id="elim:B2M23_04920"/>
<dbReference type="GO" id="GO:0007165">
    <property type="term" value="P:signal transduction"/>
    <property type="evidence" value="ECO:0007669"/>
    <property type="project" value="InterPro"/>
</dbReference>
<dbReference type="Pfam" id="PF01584">
    <property type="entry name" value="CheW"/>
    <property type="match status" value="1"/>
</dbReference>
<evidence type="ECO:0000259" key="1">
    <source>
        <dbReference type="Pfam" id="PF01584"/>
    </source>
</evidence>
<feature type="domain" description="CheW-like" evidence="1">
    <location>
        <begin position="25"/>
        <end position="124"/>
    </location>
</feature>
<dbReference type="InterPro" id="IPR002545">
    <property type="entry name" value="CheW-lke_dom"/>
</dbReference>
<accession>A0AAC9QSM6</accession>
<dbReference type="SUPFAM" id="SSF50341">
    <property type="entry name" value="CheW-like"/>
    <property type="match status" value="1"/>
</dbReference>
<name>A0AAC9QSM6_EUBLI</name>